<dbReference type="Proteomes" id="UP000317650">
    <property type="component" value="Chromosome 7"/>
</dbReference>
<reference evidence="1 2" key="1">
    <citation type="journal article" date="2019" name="Nat. Plants">
        <title>Genome sequencing of Musa balbisiana reveals subgenome evolution and function divergence in polyploid bananas.</title>
        <authorList>
            <person name="Yao X."/>
        </authorList>
    </citation>
    <scope>NUCLEOTIDE SEQUENCE [LARGE SCALE GENOMIC DNA]</scope>
    <source>
        <strain evidence="2">cv. DH-PKW</strain>
        <tissue evidence="1">Leaves</tissue>
    </source>
</reference>
<sequence length="75" mass="8573">MSQKNHTAPVEAAQLLLFHIEVNFQQEKLSVFPNCTAVPEIYRFEEVSLRLDMGLREPLTSAGVDESRQWPGWDA</sequence>
<comment type="caution">
    <text evidence="1">The sequence shown here is derived from an EMBL/GenBank/DDBJ whole genome shotgun (WGS) entry which is preliminary data.</text>
</comment>
<accession>A0A4S8JJ08</accession>
<protein>
    <submittedName>
        <fullName evidence="1">Uncharacterized protein</fullName>
    </submittedName>
</protein>
<gene>
    <name evidence="1" type="ORF">C4D60_Mb07t19640</name>
</gene>
<dbReference type="EMBL" id="PYDT01000005">
    <property type="protein sequence ID" value="THU61092.1"/>
    <property type="molecule type" value="Genomic_DNA"/>
</dbReference>
<evidence type="ECO:0000313" key="2">
    <source>
        <dbReference type="Proteomes" id="UP000317650"/>
    </source>
</evidence>
<evidence type="ECO:0000313" key="1">
    <source>
        <dbReference type="EMBL" id="THU61092.1"/>
    </source>
</evidence>
<dbReference type="AlphaFoldDB" id="A0A4S8JJ08"/>
<name>A0A4S8JJ08_MUSBA</name>
<keyword evidence="2" id="KW-1185">Reference proteome</keyword>
<organism evidence="1 2">
    <name type="scientific">Musa balbisiana</name>
    <name type="common">Banana</name>
    <dbReference type="NCBI Taxonomy" id="52838"/>
    <lineage>
        <taxon>Eukaryota</taxon>
        <taxon>Viridiplantae</taxon>
        <taxon>Streptophyta</taxon>
        <taxon>Embryophyta</taxon>
        <taxon>Tracheophyta</taxon>
        <taxon>Spermatophyta</taxon>
        <taxon>Magnoliopsida</taxon>
        <taxon>Liliopsida</taxon>
        <taxon>Zingiberales</taxon>
        <taxon>Musaceae</taxon>
        <taxon>Musa</taxon>
    </lineage>
</organism>
<proteinExistence type="predicted"/>